<dbReference type="SUPFAM" id="SSF52540">
    <property type="entry name" value="P-loop containing nucleoside triphosphate hydrolases"/>
    <property type="match status" value="1"/>
</dbReference>
<dbReference type="Pfam" id="PF00005">
    <property type="entry name" value="ABC_tran"/>
    <property type="match status" value="1"/>
</dbReference>
<evidence type="ECO:0000259" key="6">
    <source>
        <dbReference type="PROSITE" id="PS50893"/>
    </source>
</evidence>
<dbReference type="PROSITE" id="PS50893">
    <property type="entry name" value="ABC_TRANSPORTER_2"/>
    <property type="match status" value="1"/>
</dbReference>
<evidence type="ECO:0000256" key="1">
    <source>
        <dbReference type="ARBA" id="ARBA00005417"/>
    </source>
</evidence>
<comment type="caution">
    <text evidence="7">The sequence shown here is derived from an EMBL/GenBank/DDBJ whole genome shotgun (WGS) entry which is preliminary data.</text>
</comment>
<dbReference type="InterPro" id="IPR003593">
    <property type="entry name" value="AAA+_ATPase"/>
</dbReference>
<dbReference type="InterPro" id="IPR027417">
    <property type="entry name" value="P-loop_NTPase"/>
</dbReference>
<evidence type="ECO:0000256" key="4">
    <source>
        <dbReference type="ARBA" id="ARBA00022840"/>
    </source>
</evidence>
<dbReference type="PROSITE" id="PS00211">
    <property type="entry name" value="ABC_TRANSPORTER_1"/>
    <property type="match status" value="1"/>
</dbReference>
<keyword evidence="5" id="KW-0029">Amino-acid transport</keyword>
<keyword evidence="8" id="KW-1185">Reference proteome</keyword>
<accession>A0ABW0NPZ6</accession>
<feature type="domain" description="ABC transporter" evidence="6">
    <location>
        <begin position="3"/>
        <end position="233"/>
    </location>
</feature>
<dbReference type="InterPro" id="IPR052156">
    <property type="entry name" value="BCAA_Transport_ATP-bd_LivF"/>
</dbReference>
<keyword evidence="2" id="KW-0813">Transport</keyword>
<evidence type="ECO:0000313" key="8">
    <source>
        <dbReference type="Proteomes" id="UP001596039"/>
    </source>
</evidence>
<evidence type="ECO:0000256" key="5">
    <source>
        <dbReference type="ARBA" id="ARBA00022970"/>
    </source>
</evidence>
<dbReference type="InterPro" id="IPR017871">
    <property type="entry name" value="ABC_transporter-like_CS"/>
</dbReference>
<evidence type="ECO:0000313" key="7">
    <source>
        <dbReference type="EMBL" id="MFC5502491.1"/>
    </source>
</evidence>
<gene>
    <name evidence="7" type="ORF">ACFPJ4_09600</name>
</gene>
<dbReference type="PANTHER" id="PTHR43820:SF4">
    <property type="entry name" value="HIGH-AFFINITY BRANCHED-CHAIN AMINO ACID TRANSPORT ATP-BINDING PROTEIN LIVF"/>
    <property type="match status" value="1"/>
</dbReference>
<keyword evidence="3" id="KW-0547">Nucleotide-binding</keyword>
<sequence>MTLIARDVTASYRRGQQVVKGIDLTVEPGEFSLILGHNGAGKTTLLNTLYGTQHLEAGSVTLNGVELAPGTRSRVENGVAFVPSEDAVIPNLTVRENLVVAATAVPRRASRDGQAAIKAALEWFPDLDAKLGSRTRSLSGGQRRMVAIAMALAQRPSYLLMDEPSLGLAPSIVDELFEKLAELRSSLGLATLVVEQTARTTLLSADHIHVIRGGEQAFSGTREEFEKHDLWELL</sequence>
<dbReference type="GO" id="GO:0005524">
    <property type="term" value="F:ATP binding"/>
    <property type="evidence" value="ECO:0007669"/>
    <property type="project" value="UniProtKB-KW"/>
</dbReference>
<protein>
    <submittedName>
        <fullName evidence="7">ABC transporter ATP-binding protein</fullName>
    </submittedName>
</protein>
<reference evidence="8" key="1">
    <citation type="journal article" date="2019" name="Int. J. Syst. Evol. Microbiol.">
        <title>The Global Catalogue of Microorganisms (GCM) 10K type strain sequencing project: providing services to taxonomists for standard genome sequencing and annotation.</title>
        <authorList>
            <consortium name="The Broad Institute Genomics Platform"/>
            <consortium name="The Broad Institute Genome Sequencing Center for Infectious Disease"/>
            <person name="Wu L."/>
            <person name="Ma J."/>
        </authorList>
    </citation>
    <scope>NUCLEOTIDE SEQUENCE [LARGE SCALE GENOMIC DNA]</scope>
    <source>
        <strain evidence="8">CGMCC 4.6997</strain>
    </source>
</reference>
<organism evidence="7 8">
    <name type="scientific">Lysinimonas soli</name>
    <dbReference type="NCBI Taxonomy" id="1074233"/>
    <lineage>
        <taxon>Bacteria</taxon>
        <taxon>Bacillati</taxon>
        <taxon>Actinomycetota</taxon>
        <taxon>Actinomycetes</taxon>
        <taxon>Micrococcales</taxon>
        <taxon>Microbacteriaceae</taxon>
        <taxon>Lysinimonas</taxon>
    </lineage>
</organism>
<evidence type="ECO:0000256" key="2">
    <source>
        <dbReference type="ARBA" id="ARBA00022448"/>
    </source>
</evidence>
<name>A0ABW0NPZ6_9MICO</name>
<dbReference type="PANTHER" id="PTHR43820">
    <property type="entry name" value="HIGH-AFFINITY BRANCHED-CHAIN AMINO ACID TRANSPORT ATP-BINDING PROTEIN LIVF"/>
    <property type="match status" value="1"/>
</dbReference>
<keyword evidence="4 7" id="KW-0067">ATP-binding</keyword>
<dbReference type="EMBL" id="JBHSMG010000002">
    <property type="protein sequence ID" value="MFC5502491.1"/>
    <property type="molecule type" value="Genomic_DNA"/>
</dbReference>
<dbReference type="RefSeq" id="WP_386740183.1">
    <property type="nucleotide sequence ID" value="NZ_JBHSMG010000002.1"/>
</dbReference>
<dbReference type="Proteomes" id="UP001596039">
    <property type="component" value="Unassembled WGS sequence"/>
</dbReference>
<evidence type="ECO:0000256" key="3">
    <source>
        <dbReference type="ARBA" id="ARBA00022741"/>
    </source>
</evidence>
<comment type="similarity">
    <text evidence="1">Belongs to the ABC transporter superfamily.</text>
</comment>
<dbReference type="SMART" id="SM00382">
    <property type="entry name" value="AAA"/>
    <property type="match status" value="1"/>
</dbReference>
<dbReference type="InterPro" id="IPR003439">
    <property type="entry name" value="ABC_transporter-like_ATP-bd"/>
</dbReference>
<dbReference type="Gene3D" id="3.40.50.300">
    <property type="entry name" value="P-loop containing nucleotide triphosphate hydrolases"/>
    <property type="match status" value="1"/>
</dbReference>
<proteinExistence type="inferred from homology"/>